<evidence type="ECO:0000313" key="6">
    <source>
        <dbReference type="EMBL" id="NHZ78860.1"/>
    </source>
</evidence>
<proteinExistence type="inferred from homology"/>
<keyword evidence="4" id="KW-0411">Iron-sulfur</keyword>
<dbReference type="RefSeq" id="WP_167085832.1">
    <property type="nucleotide sequence ID" value="NZ_WHJG01000004.1"/>
</dbReference>
<dbReference type="SMART" id="SM00926">
    <property type="entry name" value="Molybdop_Fe4S4"/>
    <property type="match status" value="1"/>
</dbReference>
<dbReference type="Gene3D" id="3.40.228.10">
    <property type="entry name" value="Dimethylsulfoxide Reductase, domain 2"/>
    <property type="match status" value="1"/>
</dbReference>
<protein>
    <submittedName>
        <fullName evidence="6">Molybdopterin-dependent oxidoreductase</fullName>
    </submittedName>
</protein>
<keyword evidence="3" id="KW-0408">Iron</keyword>
<dbReference type="InterPro" id="IPR009010">
    <property type="entry name" value="Asp_de-COase-like_dom_sf"/>
</dbReference>
<evidence type="ECO:0000256" key="4">
    <source>
        <dbReference type="ARBA" id="ARBA00023014"/>
    </source>
</evidence>
<dbReference type="Gene3D" id="2.40.40.20">
    <property type="match status" value="1"/>
</dbReference>
<dbReference type="InterPro" id="IPR006656">
    <property type="entry name" value="Mopterin_OxRdtase"/>
</dbReference>
<dbReference type="SUPFAM" id="SSF50692">
    <property type="entry name" value="ADC-like"/>
    <property type="match status" value="1"/>
</dbReference>
<evidence type="ECO:0000256" key="2">
    <source>
        <dbReference type="ARBA" id="ARBA00022723"/>
    </source>
</evidence>
<evidence type="ECO:0000256" key="3">
    <source>
        <dbReference type="ARBA" id="ARBA00023004"/>
    </source>
</evidence>
<organism evidence="6 7">
    <name type="scientific">Massilia frigida</name>
    <dbReference type="NCBI Taxonomy" id="2609281"/>
    <lineage>
        <taxon>Bacteria</taxon>
        <taxon>Pseudomonadati</taxon>
        <taxon>Pseudomonadota</taxon>
        <taxon>Betaproteobacteria</taxon>
        <taxon>Burkholderiales</taxon>
        <taxon>Oxalobacteraceae</taxon>
        <taxon>Telluria group</taxon>
        <taxon>Massilia</taxon>
    </lineage>
</organism>
<dbReference type="InterPro" id="IPR006657">
    <property type="entry name" value="MoPterin_dinucl-bd_dom"/>
</dbReference>
<accession>A0ABX0NAT3</accession>
<comment type="similarity">
    <text evidence="1">Belongs to the prokaryotic molybdopterin-containing oxidoreductase family.</text>
</comment>
<dbReference type="Pfam" id="PF01568">
    <property type="entry name" value="Molydop_binding"/>
    <property type="match status" value="1"/>
</dbReference>
<reference evidence="6 7" key="1">
    <citation type="submission" date="2019-10" db="EMBL/GenBank/DDBJ databases">
        <title>Taxonomy of Antarctic Massilia spp.: description of Massilia rubra sp. nov., Massilia aquatica sp. nov., Massilia mucilaginosa sp. nov., Massilia frigida sp. nov. isolated from streams, lakes and regoliths.</title>
        <authorList>
            <person name="Holochova P."/>
            <person name="Sedlacek I."/>
            <person name="Kralova S."/>
            <person name="Maslanova I."/>
            <person name="Busse H.-J."/>
            <person name="Stankova E."/>
            <person name="Vrbovska V."/>
            <person name="Kovarovic V."/>
            <person name="Bartak M."/>
            <person name="Svec P."/>
            <person name="Pantucek R."/>
        </authorList>
    </citation>
    <scope>NUCLEOTIDE SEQUENCE [LARGE SCALE GENOMIC DNA]</scope>
    <source>
        <strain evidence="6 7">CCM 8695</strain>
    </source>
</reference>
<keyword evidence="2" id="KW-0479">Metal-binding</keyword>
<dbReference type="Proteomes" id="UP000621455">
    <property type="component" value="Unassembled WGS sequence"/>
</dbReference>
<dbReference type="InterPro" id="IPR050612">
    <property type="entry name" value="Prok_Mopterin_Oxidored"/>
</dbReference>
<dbReference type="Pfam" id="PF00384">
    <property type="entry name" value="Molybdopterin"/>
    <property type="match status" value="1"/>
</dbReference>
<dbReference type="SUPFAM" id="SSF53706">
    <property type="entry name" value="Formate dehydrogenase/DMSO reductase, domains 1-3"/>
    <property type="match status" value="1"/>
</dbReference>
<dbReference type="PANTHER" id="PTHR43742">
    <property type="entry name" value="TRIMETHYLAMINE-N-OXIDE REDUCTASE"/>
    <property type="match status" value="1"/>
</dbReference>
<dbReference type="Pfam" id="PF04879">
    <property type="entry name" value="Molybdop_Fe4S4"/>
    <property type="match status" value="1"/>
</dbReference>
<dbReference type="EMBL" id="WHJG01000004">
    <property type="protein sequence ID" value="NHZ78860.1"/>
    <property type="molecule type" value="Genomic_DNA"/>
</dbReference>
<dbReference type="PROSITE" id="PS51669">
    <property type="entry name" value="4FE4S_MOW_BIS_MGD"/>
    <property type="match status" value="1"/>
</dbReference>
<evidence type="ECO:0000259" key="5">
    <source>
        <dbReference type="PROSITE" id="PS51669"/>
    </source>
</evidence>
<dbReference type="Gene3D" id="2.20.25.90">
    <property type="entry name" value="ADC-like domains"/>
    <property type="match status" value="1"/>
</dbReference>
<keyword evidence="7" id="KW-1185">Reference proteome</keyword>
<feature type="domain" description="4Fe-4S Mo/W bis-MGD-type" evidence="5">
    <location>
        <begin position="13"/>
        <end position="69"/>
    </location>
</feature>
<dbReference type="PANTHER" id="PTHR43742:SF2">
    <property type="entry name" value="ASSIMILATORY NITRATE REDUCTASE CATALYTIC SUBUNIT"/>
    <property type="match status" value="1"/>
</dbReference>
<dbReference type="InterPro" id="IPR006963">
    <property type="entry name" value="Mopterin_OxRdtase_4Fe-4S_dom"/>
</dbReference>
<gene>
    <name evidence="6" type="ORF">F2P44_06140</name>
</gene>
<comment type="caution">
    <text evidence="6">The sequence shown here is derived from an EMBL/GenBank/DDBJ whole genome shotgun (WGS) entry which is preliminary data.</text>
</comment>
<evidence type="ECO:0000256" key="1">
    <source>
        <dbReference type="ARBA" id="ARBA00010312"/>
    </source>
</evidence>
<dbReference type="Gene3D" id="3.40.50.740">
    <property type="match status" value="1"/>
</dbReference>
<name>A0ABX0NAT3_9BURK</name>
<evidence type="ECO:0000313" key="7">
    <source>
        <dbReference type="Proteomes" id="UP000621455"/>
    </source>
</evidence>
<sequence>MTLSSTLPTTPPATSAHRICPFCEACCGLELDLEENKVVRIRGDANDVFSHGFLCPKAIGLKDLHDDPDRLRTPLIKRNGVFEPATWDEAYAEIDKRLPPVIAAGGANAVATVLGNPVSHKMSLMLYFARLAKALGTRNMYSASSVDQVPKMLSVGLMFGSWLSVPVPDIERCDFLLILGANPMVSNGSLWTVPDFRGKAKALRARGGQLVVVDPRRTETADVADAHHFIRPGADVFFLLGIAHALFDENLVRLGRLSGHTVGLEQVEAAVRGYAPELVAARCGIDAATMRQLARSLANTPRAAIYGRIGTCTQQFGTLCSWLIDVINVLTGHLDEEGGAMFPKAAAFAANTRGAPGIGRGVVSGRFRSRVSGAAEVSGELPVTCLAEEIDTPGPGQIRALIAIAANPVLSAPNGARLSKALDQLDFMVSLDIYLNETSRHADVILPGVSPLEDAHYDVSFTQFSHRNHARFSAPVLARAGGQPDEWQSLMRIAAIAKGLGATADIDALDDELLQEEVARAAGPAAPALLAALGSQRGAERMLDLALRSGPYGDQFGKNPDGLTLARLKAAPSGIDLGPMGSRIPEALRTPSGKIELAPQALLDDLARAAADLQAPAPDLVIVGRRQLRSNNSWMHNLPVLAKGAYRCTALVHPIDAARRGLVDGAMAQIRNGGRMIEVQVEISAQMMPGVVSLPHGWGHNLEGTRMRVAAERPGVNLNALLDENLRDPLSGNAVLSGIAIEMRALA</sequence>